<dbReference type="Pfam" id="PF13564">
    <property type="entry name" value="DoxX_2"/>
    <property type="match status" value="1"/>
</dbReference>
<keyword evidence="2 5" id="KW-0812">Transmembrane</keyword>
<keyword evidence="4 5" id="KW-0472">Membrane</keyword>
<keyword evidence="7" id="KW-1185">Reference proteome</keyword>
<evidence type="ECO:0000256" key="5">
    <source>
        <dbReference type="SAM" id="Phobius"/>
    </source>
</evidence>
<dbReference type="PANTHER" id="PTHR36974">
    <property type="entry name" value="MEMBRANE PROTEIN-RELATED"/>
    <property type="match status" value="1"/>
</dbReference>
<name>A0A7D3XGR5_9SPHN</name>
<feature type="transmembrane region" description="Helical" evidence="5">
    <location>
        <begin position="109"/>
        <end position="129"/>
    </location>
</feature>
<dbReference type="PANTHER" id="PTHR36974:SF1">
    <property type="entry name" value="DOXX FAMILY MEMBRANE PROTEIN"/>
    <property type="match status" value="1"/>
</dbReference>
<feature type="transmembrane region" description="Helical" evidence="5">
    <location>
        <begin position="41"/>
        <end position="58"/>
    </location>
</feature>
<dbReference type="EMBL" id="CP053921">
    <property type="protein sequence ID" value="QKG70498.1"/>
    <property type="molecule type" value="Genomic_DNA"/>
</dbReference>
<sequence length="132" mass="14605">MIRPALRWTLAAFYIVAGYFHLAAPASFLKIMPGWVPWPEAVVFWTGVAELLGAAALAQPLSAPLRRAGAIGLALYAICVFPANIHHFALDMARPDHGFGLGYHVPRMFAQPMLVWLALWTGGVTDWPLRRR</sequence>
<dbReference type="GO" id="GO:0016020">
    <property type="term" value="C:membrane"/>
    <property type="evidence" value="ECO:0007669"/>
    <property type="project" value="UniProtKB-SubCell"/>
</dbReference>
<dbReference type="Proteomes" id="UP000504693">
    <property type="component" value="Chromosome"/>
</dbReference>
<reference evidence="6 7" key="1">
    <citation type="submission" date="2020-05" db="EMBL/GenBank/DDBJ databases">
        <title>Erythrobacter mangrovi sp. nov., isolated from rhizosphere soil of mangrove plant (Kandelia candel).</title>
        <authorList>
            <person name="Ye Y.H."/>
        </authorList>
    </citation>
    <scope>NUCLEOTIDE SEQUENCE [LARGE SCALE GENOMIC DNA]</scope>
    <source>
        <strain evidence="6 7">EB310</strain>
    </source>
</reference>
<feature type="transmembrane region" description="Helical" evidence="5">
    <location>
        <begin position="12"/>
        <end position="29"/>
    </location>
</feature>
<evidence type="ECO:0000313" key="6">
    <source>
        <dbReference type="EMBL" id="QKG70498.1"/>
    </source>
</evidence>
<dbReference type="AlphaFoldDB" id="A0A7D3XGR5"/>
<gene>
    <name evidence="6" type="ORF">HQR01_03465</name>
</gene>
<dbReference type="InterPro" id="IPR032808">
    <property type="entry name" value="DoxX"/>
</dbReference>
<evidence type="ECO:0000313" key="7">
    <source>
        <dbReference type="Proteomes" id="UP000504693"/>
    </source>
</evidence>
<organism evidence="6 7">
    <name type="scientific">Erythrobacter mangrovi</name>
    <dbReference type="NCBI Taxonomy" id="2739433"/>
    <lineage>
        <taxon>Bacteria</taxon>
        <taxon>Pseudomonadati</taxon>
        <taxon>Pseudomonadota</taxon>
        <taxon>Alphaproteobacteria</taxon>
        <taxon>Sphingomonadales</taxon>
        <taxon>Erythrobacteraceae</taxon>
        <taxon>Erythrobacter/Porphyrobacter group</taxon>
        <taxon>Erythrobacter</taxon>
    </lineage>
</organism>
<comment type="subcellular location">
    <subcellularLocation>
        <location evidence="1">Membrane</location>
        <topology evidence="1">Multi-pass membrane protein</topology>
    </subcellularLocation>
</comment>
<proteinExistence type="predicted"/>
<dbReference type="RefSeq" id="WP_173212598.1">
    <property type="nucleotide sequence ID" value="NZ_CP053921.1"/>
</dbReference>
<evidence type="ECO:0000256" key="2">
    <source>
        <dbReference type="ARBA" id="ARBA00022692"/>
    </source>
</evidence>
<accession>A0A7D3XGR5</accession>
<evidence type="ECO:0000256" key="1">
    <source>
        <dbReference type="ARBA" id="ARBA00004141"/>
    </source>
</evidence>
<dbReference type="KEGG" id="emv:HQR01_03465"/>
<evidence type="ECO:0000256" key="3">
    <source>
        <dbReference type="ARBA" id="ARBA00022989"/>
    </source>
</evidence>
<evidence type="ECO:0000256" key="4">
    <source>
        <dbReference type="ARBA" id="ARBA00023136"/>
    </source>
</evidence>
<keyword evidence="3 5" id="KW-1133">Transmembrane helix</keyword>
<protein>
    <submittedName>
        <fullName evidence="6">DoxX family protein</fullName>
    </submittedName>
</protein>
<feature type="transmembrane region" description="Helical" evidence="5">
    <location>
        <begin position="70"/>
        <end position="89"/>
    </location>
</feature>